<evidence type="ECO:0000313" key="2">
    <source>
        <dbReference type="Proteomes" id="UP001221898"/>
    </source>
</evidence>
<sequence length="200" mass="21447">MAAHGGINLHVRRGGAWWPEPFGLTPARPWAGPMTALHVVGHASTDAKANWSLDTLALPPFIRLARRGQTRPLFPLRRAAQSALCCLGTQTERALLSAGQSRVGEAGSVNKGNTVSSAGLRGVFSLLLCPQGSSDGGRLGGRMSPSRLSLRPSLVKRDRSSRNRVGHLWGAASPTHPLHSRYCPRAEMACTVYYPRAVQP</sequence>
<organism evidence="1 2">
    <name type="scientific">Aldrovandia affinis</name>
    <dbReference type="NCBI Taxonomy" id="143900"/>
    <lineage>
        <taxon>Eukaryota</taxon>
        <taxon>Metazoa</taxon>
        <taxon>Chordata</taxon>
        <taxon>Craniata</taxon>
        <taxon>Vertebrata</taxon>
        <taxon>Euteleostomi</taxon>
        <taxon>Actinopterygii</taxon>
        <taxon>Neopterygii</taxon>
        <taxon>Teleostei</taxon>
        <taxon>Notacanthiformes</taxon>
        <taxon>Halosauridae</taxon>
        <taxon>Aldrovandia</taxon>
    </lineage>
</organism>
<dbReference type="AlphaFoldDB" id="A0AAD7TD82"/>
<accession>A0AAD7TD82</accession>
<dbReference type="Proteomes" id="UP001221898">
    <property type="component" value="Unassembled WGS sequence"/>
</dbReference>
<reference evidence="1" key="1">
    <citation type="journal article" date="2023" name="Science">
        <title>Genome structures resolve the early diversification of teleost fishes.</title>
        <authorList>
            <person name="Parey E."/>
            <person name="Louis A."/>
            <person name="Montfort J."/>
            <person name="Bouchez O."/>
            <person name="Roques C."/>
            <person name="Iampietro C."/>
            <person name="Lluch J."/>
            <person name="Castinel A."/>
            <person name="Donnadieu C."/>
            <person name="Desvignes T."/>
            <person name="Floi Bucao C."/>
            <person name="Jouanno E."/>
            <person name="Wen M."/>
            <person name="Mejri S."/>
            <person name="Dirks R."/>
            <person name="Jansen H."/>
            <person name="Henkel C."/>
            <person name="Chen W.J."/>
            <person name="Zahm M."/>
            <person name="Cabau C."/>
            <person name="Klopp C."/>
            <person name="Thompson A.W."/>
            <person name="Robinson-Rechavi M."/>
            <person name="Braasch I."/>
            <person name="Lecointre G."/>
            <person name="Bobe J."/>
            <person name="Postlethwait J.H."/>
            <person name="Berthelot C."/>
            <person name="Roest Crollius H."/>
            <person name="Guiguen Y."/>
        </authorList>
    </citation>
    <scope>NUCLEOTIDE SEQUENCE</scope>
    <source>
        <strain evidence="1">NC1722</strain>
    </source>
</reference>
<comment type="caution">
    <text evidence="1">The sequence shown here is derived from an EMBL/GenBank/DDBJ whole genome shotgun (WGS) entry which is preliminary data.</text>
</comment>
<dbReference type="EMBL" id="JAINUG010000001">
    <property type="protein sequence ID" value="KAJ8418834.1"/>
    <property type="molecule type" value="Genomic_DNA"/>
</dbReference>
<keyword evidence="2" id="KW-1185">Reference proteome</keyword>
<protein>
    <submittedName>
        <fullName evidence="1">Uncharacterized protein</fullName>
    </submittedName>
</protein>
<gene>
    <name evidence="1" type="ORF">AAFF_G00003330</name>
</gene>
<evidence type="ECO:0000313" key="1">
    <source>
        <dbReference type="EMBL" id="KAJ8418834.1"/>
    </source>
</evidence>
<name>A0AAD7TD82_9TELE</name>
<proteinExistence type="predicted"/>